<organism evidence="2 3">
    <name type="scientific">Forsythia ovata</name>
    <dbReference type="NCBI Taxonomy" id="205694"/>
    <lineage>
        <taxon>Eukaryota</taxon>
        <taxon>Viridiplantae</taxon>
        <taxon>Streptophyta</taxon>
        <taxon>Embryophyta</taxon>
        <taxon>Tracheophyta</taxon>
        <taxon>Spermatophyta</taxon>
        <taxon>Magnoliopsida</taxon>
        <taxon>eudicotyledons</taxon>
        <taxon>Gunneridae</taxon>
        <taxon>Pentapetalae</taxon>
        <taxon>asterids</taxon>
        <taxon>lamiids</taxon>
        <taxon>Lamiales</taxon>
        <taxon>Oleaceae</taxon>
        <taxon>Forsythieae</taxon>
        <taxon>Forsythia</taxon>
    </lineage>
</organism>
<feature type="region of interest" description="Disordered" evidence="1">
    <location>
        <begin position="272"/>
        <end position="309"/>
    </location>
</feature>
<feature type="compositionally biased region" description="Polar residues" evidence="1">
    <location>
        <begin position="1692"/>
        <end position="1715"/>
    </location>
</feature>
<evidence type="ECO:0000256" key="1">
    <source>
        <dbReference type="SAM" id="MobiDB-lite"/>
    </source>
</evidence>
<feature type="compositionally biased region" description="Basic and acidic residues" evidence="1">
    <location>
        <begin position="272"/>
        <end position="283"/>
    </location>
</feature>
<comment type="caution">
    <text evidence="2">The sequence shown here is derived from an EMBL/GenBank/DDBJ whole genome shotgun (WGS) entry which is preliminary data.</text>
</comment>
<feature type="compositionally biased region" description="Basic and acidic residues" evidence="1">
    <location>
        <begin position="2271"/>
        <end position="2283"/>
    </location>
</feature>
<feature type="compositionally biased region" description="Basic and acidic residues" evidence="1">
    <location>
        <begin position="1682"/>
        <end position="1691"/>
    </location>
</feature>
<feature type="region of interest" description="Disordered" evidence="1">
    <location>
        <begin position="582"/>
        <end position="621"/>
    </location>
</feature>
<feature type="compositionally biased region" description="Basic and acidic residues" evidence="1">
    <location>
        <begin position="483"/>
        <end position="512"/>
    </location>
</feature>
<protein>
    <submittedName>
        <fullName evidence="2">Uncharacterized protein</fullName>
    </submittedName>
</protein>
<dbReference type="EMBL" id="JBFOLJ010000007">
    <property type="protein sequence ID" value="KAL2519885.1"/>
    <property type="molecule type" value="Genomic_DNA"/>
</dbReference>
<sequence>MDFHSMKRKELQSLCKKYSIPANLSNLDMADKLTSISKETEKPLIRGRSCLKGPDGNASKTESDVVENKKVKKVKFSPDHELIEFTRSREVNRRGKRKSMLRDNSLAVENVNSEKVIVENVNILGQVTRSRGPKLMDGVNEKKRGRKLAKIDDIKDIIASIDVESEKECEKKVDNPDRVMRSRRQKLVDLLVNENKRGIEVVGNDTVLANVEREESRVVIRRSLRSREVVVGVKENVKEREEVLENKEIVEKNVILEPQIVMRSKRNANKVEDEGAKKYENGGRRCSRKKHNELAPEASKFDSDSATETKTEVEGRLEAEEVLRLEDPVKVQLRRCNRRKHTTDSHEKMGNDEPVAENKDRYQLSTIMETGTTTGVPKEDVKVAHHTGVTRRSRRRTVISQSVVETHKNMDDETIENGELREPIREPCLVEEGPVREENTRRSRRIASKHEPATMMNGLDGKANIPGKNEAMKRKGVCSSGEDVNKTDDDPTKRPLRESMRNANRSEKDTHIAVKGKVTQKRKQPSRAKKPNLVEASLEDVSAIAESFPIDAQLSMQQVVEITTNAALSCTEIAMKITSDVRQTSGGTTHGKKRDSSVEVSAGSFDTKEVNGPELENSKKNSASKNIILQIDNPKSEMEISASKSKVAVDKFPVPLEIEVENSSEDNISNTNKEERVASPLFCQAEDFGCINMLGDGEHTSDLNITGNSGFAEVISSTDVFSLVNQSESMTKLQVIEAKVDNSANKTVHQSLNAADHVEHEVDIVQDNLDQDEPEGVNELTSLHSCSSDVDHQRIEKDEENTATKATEVGRLDPCGGNGNKTSIHEKTYAEDPGFSLDPVAETCLETDISSSIHCSDHIEGDANNMKAVRILEDMELPLSDDRICADTDNVVIGEDTFLHEKQNFVEYAKIGGGELSKKYGFIEPCHGEKFDTAIPGNNIIEDPGNLATAGTIFGINNFSPSNRSDVAEEDNDAFGLESASGKMKQSSGELREDQEAYDVTKEDKTFLQEGNRLDLAEIVKDECFKNHRSAREISISDLFDGEESARTISQDADICDGEDSVKEADMLCPIADSSAIASPAMFGYCPDVNIGASSSCSMEASPFGPNSARNSLGLEAHNEKIEGGTYSTEELCVETINKKDALVGSSIDSDRKRDSITDKLENHLALATESIDASVSEEIGGEEIVAVGSVEETWSKQSNANGIEFLQPIIGSQQGESIWHPLPAAVDDDRSCPLTTPLKGRDANIPDGEFKNLFVTHLDAANSIQEKEALSIGSKTAGFATSVHTTISKGNYGILSQVNESPEDDANEPGLLINLFATPVGIANTIQKKEVRSIGSKAAGDTMSLDKTTSKGDDESFNKDHNEIQLQNPFNLPANNANPSEEKHDHDPAEIVDVAISMDISSNKMEFESHFGLSTESMDSEKIDAPVSEDIRGKVIDAGGSGEESWLKQSNANRIETLHPIIGAQQENEALSIESKIAGKATSVHRTISKGDYGILSQLNESPEDDANEPGLLKSLFATPVGVVNTIQEKEAWSIGSKAAGGDTMSLDKTTSKGEHEFFSQADESFSKDGNENDDYDHAEIVDVAISMDIACNKMGFESYSQMKSRKTEEEEYRPQNEHAGNMVSYNEFNHLFWTPIDSTNCGPPNDTSCHGTEIAGLTMSADKSISKMVSDKNFDRNIQETEGEKESKNENSVQKCVVQRTPSQEVYETSSDGGSEGDQLKLLFATPVESATPCRASGTSERTASAAVSSKKVVGIVIEYENTNTLQDDIDFVCRESSNKAGSVEVVNTFTKTALSDVKSVVCDASEEQSTAVHVENPCECIKETQNLNGNNDQEVILSSGHLFLDKETTDHGSLRDLTEVGGCQDMLLHIENHSDKSGNKIESEDLPKSEERTSQICEVALAECEYNFEKHYAQEDSQSSKVNYGDGIFLTSLDTYGASLYLDEVEVGDLDGGNDVETNEGVPCSLFSEPFHEDNEVTKEKDVISTRQSNGSYSVKAWDEADENLEVSLKVSEEQNADIEMAMGQSPVFHELNDGSNNYEIQSISEEAKETHNTFQNMDNIDADYGAESRMFSYLGMRVPLEENKEVENSEADALNLNLIRDHLKDGEEVEQNSTAMLIKQQFAMPEHQLEDKVEFSSNSLAVPGLPVSRCHETLKESDVADTIKAYIDSESTISVGIDNSTDVLERIDNENATLVKLQAQFGLKPVNADDENDEHTIENKNKKVEEVMQLVVTARESKEAVRSLAYADLAIDGGYAANNALLSLKKSDSSRRDNHEDSHSSGSKNFCSTAKNARTILIHGTPNKALMRGNMKENAPDSKRENIGNLTTARPARRRALQDLQWN</sequence>
<feature type="region of interest" description="Disordered" evidence="1">
    <location>
        <begin position="2271"/>
        <end position="2291"/>
    </location>
</feature>
<feature type="region of interest" description="Disordered" evidence="1">
    <location>
        <begin position="1366"/>
        <end position="1387"/>
    </location>
</feature>
<gene>
    <name evidence="2" type="ORF">Fot_23808</name>
</gene>
<feature type="region of interest" description="Disordered" evidence="1">
    <location>
        <begin position="2306"/>
        <end position="2347"/>
    </location>
</feature>
<feature type="region of interest" description="Disordered" evidence="1">
    <location>
        <begin position="1682"/>
        <end position="1720"/>
    </location>
</feature>
<dbReference type="Proteomes" id="UP001604277">
    <property type="component" value="Unassembled WGS sequence"/>
</dbReference>
<evidence type="ECO:0000313" key="3">
    <source>
        <dbReference type="Proteomes" id="UP001604277"/>
    </source>
</evidence>
<feature type="compositionally biased region" description="Low complexity" evidence="1">
    <location>
        <begin position="1366"/>
        <end position="1379"/>
    </location>
</feature>
<proteinExistence type="predicted"/>
<feature type="region of interest" description="Disordered" evidence="1">
    <location>
        <begin position="454"/>
        <end position="533"/>
    </location>
</feature>
<feature type="compositionally biased region" description="Basic and acidic residues" evidence="1">
    <location>
        <begin position="2314"/>
        <end position="2326"/>
    </location>
</feature>
<evidence type="ECO:0000313" key="2">
    <source>
        <dbReference type="EMBL" id="KAL2519885.1"/>
    </source>
</evidence>
<keyword evidence="3" id="KW-1185">Reference proteome</keyword>
<feature type="region of interest" description="Disordered" evidence="1">
    <location>
        <begin position="47"/>
        <end position="66"/>
    </location>
</feature>
<feature type="compositionally biased region" description="Basic and acidic residues" evidence="1">
    <location>
        <begin position="299"/>
        <end position="309"/>
    </location>
</feature>
<feature type="compositionally biased region" description="Basic and acidic residues" evidence="1">
    <location>
        <begin position="606"/>
        <end position="619"/>
    </location>
</feature>
<reference evidence="3" key="1">
    <citation type="submission" date="2024-07" db="EMBL/GenBank/DDBJ databases">
        <title>Two chromosome-level genome assemblies of Korean endemic species Abeliophyllum distichum and Forsythia ovata (Oleaceae).</title>
        <authorList>
            <person name="Jang H."/>
        </authorList>
    </citation>
    <scope>NUCLEOTIDE SEQUENCE [LARGE SCALE GENOMIC DNA]</scope>
</reference>
<accession>A0ABD1U4E5</accession>
<name>A0ABD1U4E5_9LAMI</name>
<feature type="compositionally biased region" description="Basic residues" evidence="1">
    <location>
        <begin position="518"/>
        <end position="530"/>
    </location>
</feature>